<dbReference type="PRINTS" id="PR01549">
    <property type="entry name" value="AUTOINDCRSYN"/>
</dbReference>
<dbReference type="Proteomes" id="UP000011721">
    <property type="component" value="Chromosome"/>
</dbReference>
<dbReference type="HOGENOM" id="CLU_1270623_0_0_7"/>
<dbReference type="InterPro" id="IPR016181">
    <property type="entry name" value="Acyl_CoA_acyltransferase"/>
</dbReference>
<dbReference type="Gene3D" id="3.40.630.30">
    <property type="match status" value="1"/>
</dbReference>
<name>M1P7G4_DESSD</name>
<dbReference type="PANTHER" id="PTHR39322:SF1">
    <property type="entry name" value="ISOVALERYL-HOMOSERINE LACTONE SYNTHASE"/>
    <property type="match status" value="1"/>
</dbReference>
<evidence type="ECO:0000313" key="6">
    <source>
        <dbReference type="Proteomes" id="UP000011721"/>
    </source>
</evidence>
<keyword evidence="2" id="KW-0808">Transferase</keyword>
<keyword evidence="1" id="KW-0673">Quorum sensing</keyword>
<dbReference type="Pfam" id="PF00765">
    <property type="entry name" value="Autoind_synth"/>
    <property type="match status" value="1"/>
</dbReference>
<dbReference type="OrthoDB" id="5414373at2"/>
<dbReference type="PANTHER" id="PTHR39322">
    <property type="entry name" value="ACYL-HOMOSERINE-LACTONE SYNTHASE"/>
    <property type="match status" value="1"/>
</dbReference>
<dbReference type="eggNOG" id="COG3916">
    <property type="taxonomic scope" value="Bacteria"/>
</dbReference>
<keyword evidence="6" id="KW-1185">Reference proteome</keyword>
<dbReference type="InterPro" id="IPR001690">
    <property type="entry name" value="Autoind_synthase"/>
</dbReference>
<dbReference type="GO" id="GO:0016740">
    <property type="term" value="F:transferase activity"/>
    <property type="evidence" value="ECO:0007669"/>
    <property type="project" value="UniProtKB-KW"/>
</dbReference>
<accession>M1P7G4</accession>
<evidence type="ECO:0000256" key="3">
    <source>
        <dbReference type="ARBA" id="ARBA00022691"/>
    </source>
</evidence>
<dbReference type="EMBL" id="CP003985">
    <property type="protein sequence ID" value="AGF77637.1"/>
    <property type="molecule type" value="Genomic_DNA"/>
</dbReference>
<dbReference type="GO" id="GO:0007165">
    <property type="term" value="P:signal transduction"/>
    <property type="evidence" value="ECO:0007669"/>
    <property type="project" value="TreeGrafter"/>
</dbReference>
<dbReference type="PROSITE" id="PS51187">
    <property type="entry name" value="AUTOINDUCER_SYNTH_2"/>
    <property type="match status" value="1"/>
</dbReference>
<dbReference type="KEGG" id="dsf:UWK_01065"/>
<proteinExistence type="predicted"/>
<reference evidence="6" key="1">
    <citation type="journal article" date="2013" name="Stand. Genomic Sci.">
        <title>Complete genome sequence of Desulfocapsa sulfexigens, a marine deltaproteobacterium specialized in disproportionating inorganic sulfur compounds.</title>
        <authorList>
            <person name="Finster K.W."/>
            <person name="Kjeldsen K.U."/>
            <person name="Kube M."/>
            <person name="Reinhardt R."/>
            <person name="Mussmann M."/>
            <person name="Amann R."/>
            <person name="Schreiber L."/>
        </authorList>
    </citation>
    <scope>NUCLEOTIDE SEQUENCE [LARGE SCALE GENOMIC DNA]</scope>
    <source>
        <strain evidence="6">DSM 10523 / SB164P1</strain>
    </source>
</reference>
<gene>
    <name evidence="5" type="ordered locus">UWK_01065</name>
</gene>
<dbReference type="RefSeq" id="WP_015403333.1">
    <property type="nucleotide sequence ID" value="NC_020304.1"/>
</dbReference>
<organism evidence="5 6">
    <name type="scientific">Desulfocapsa sulfexigens (strain DSM 10523 / SB164P1)</name>
    <dbReference type="NCBI Taxonomy" id="1167006"/>
    <lineage>
        <taxon>Bacteria</taxon>
        <taxon>Pseudomonadati</taxon>
        <taxon>Thermodesulfobacteriota</taxon>
        <taxon>Desulfobulbia</taxon>
        <taxon>Desulfobulbales</taxon>
        <taxon>Desulfocapsaceae</taxon>
        <taxon>Desulfocapsa</taxon>
    </lineage>
</organism>
<dbReference type="STRING" id="1167006.UWK_01065"/>
<evidence type="ECO:0000256" key="2">
    <source>
        <dbReference type="ARBA" id="ARBA00022679"/>
    </source>
</evidence>
<keyword evidence="3" id="KW-0949">S-adenosyl-L-methionine</keyword>
<dbReference type="SUPFAM" id="SSF55729">
    <property type="entry name" value="Acyl-CoA N-acyltransferases (Nat)"/>
    <property type="match status" value="1"/>
</dbReference>
<dbReference type="GO" id="GO:0009372">
    <property type="term" value="P:quorum sensing"/>
    <property type="evidence" value="ECO:0007669"/>
    <property type="project" value="UniProtKB-KW"/>
</dbReference>
<sequence length="217" mass="25136">MGYFFEEDLRMQTLTTKEEKNAAFRLRYQVFAEELKWVSGNENKKEIDSYDSKCLQVGVFAKNRLIACLRIHFPTDRFMIENEFKEIIGNHKIQKTPQTIEVTRFCIANDLRKSQVSTKYGMFPIVMALEKAFYNWCRSNDKDTVYMVVSNHFFRLLNLLGMPCTAVAPAVTMPDGVVAIAAISTWTAFEKFTATKKPALLAWFQDLEQLNIEQMVI</sequence>
<keyword evidence="4" id="KW-0071">Autoinducer synthesis</keyword>
<evidence type="ECO:0000313" key="5">
    <source>
        <dbReference type="EMBL" id="AGF77637.1"/>
    </source>
</evidence>
<dbReference type="AlphaFoldDB" id="M1P7G4"/>
<evidence type="ECO:0000256" key="4">
    <source>
        <dbReference type="ARBA" id="ARBA00022929"/>
    </source>
</evidence>
<protein>
    <submittedName>
        <fullName evidence="5">N-acyl-L-homoserine lactone synthetase</fullName>
    </submittedName>
</protein>
<evidence type="ECO:0000256" key="1">
    <source>
        <dbReference type="ARBA" id="ARBA00022654"/>
    </source>
</evidence>